<name>A0A225WJY2_9STRA</name>
<dbReference type="Proteomes" id="UP000198211">
    <property type="component" value="Unassembled WGS sequence"/>
</dbReference>
<gene>
    <name evidence="1" type="ORF">PHMEG_0007961</name>
</gene>
<accession>A0A225WJY2</accession>
<dbReference type="STRING" id="4795.A0A225WJY2"/>
<organism evidence="1 2">
    <name type="scientific">Phytophthora megakarya</name>
    <dbReference type="NCBI Taxonomy" id="4795"/>
    <lineage>
        <taxon>Eukaryota</taxon>
        <taxon>Sar</taxon>
        <taxon>Stramenopiles</taxon>
        <taxon>Oomycota</taxon>
        <taxon>Peronosporomycetes</taxon>
        <taxon>Peronosporales</taxon>
        <taxon>Peronosporaceae</taxon>
        <taxon>Phytophthora</taxon>
    </lineage>
</organism>
<proteinExistence type="predicted"/>
<reference evidence="2" key="1">
    <citation type="submission" date="2017-03" db="EMBL/GenBank/DDBJ databases">
        <title>Phytopthora megakarya and P. palmivora, two closely related causual agents of cacao black pod achieved similar genome size and gene model numbers by different mechanisms.</title>
        <authorList>
            <person name="Ali S."/>
            <person name="Shao J."/>
            <person name="Larry D.J."/>
            <person name="Kronmiller B."/>
            <person name="Shen D."/>
            <person name="Strem M.D."/>
            <person name="Melnick R.L."/>
            <person name="Guiltinan M.J."/>
            <person name="Tyler B.M."/>
            <person name="Meinhardt L.W."/>
            <person name="Bailey B.A."/>
        </authorList>
    </citation>
    <scope>NUCLEOTIDE SEQUENCE [LARGE SCALE GENOMIC DNA]</scope>
    <source>
        <strain evidence="2">zdho120</strain>
    </source>
</reference>
<evidence type="ECO:0000313" key="1">
    <source>
        <dbReference type="EMBL" id="OWZ18013.1"/>
    </source>
</evidence>
<protein>
    <submittedName>
        <fullName evidence="1">Uncharacterized protein</fullName>
    </submittedName>
</protein>
<evidence type="ECO:0000313" key="2">
    <source>
        <dbReference type="Proteomes" id="UP000198211"/>
    </source>
</evidence>
<dbReference type="AlphaFoldDB" id="A0A225WJY2"/>
<keyword evidence="2" id="KW-1185">Reference proteome</keyword>
<comment type="caution">
    <text evidence="1">The sequence shown here is derived from an EMBL/GenBank/DDBJ whole genome shotgun (WGS) entry which is preliminary data.</text>
</comment>
<dbReference type="EMBL" id="NBNE01000655">
    <property type="protein sequence ID" value="OWZ18013.1"/>
    <property type="molecule type" value="Genomic_DNA"/>
</dbReference>
<sequence length="468" mass="52558">MYFDHARGFRYIPVHADSVHMFGFVFENLLVIDLACGSPAFYSRTGTIVNYLNKHGNSLNGQVTGNVWCDDHTCIEIEEGSKMFLCQPIATTCNGYCTRTHSHQRTKIYNVAFGMQSPGSTLKHKGRYGVYSVGKTRQGVDPNPELAFSGYYVSNNTAGNARKPPTRGKDYKKPLHDVQSTVAAHFRVLHWMTFAGRFNSIPVIRFAVISVPEFHVFMDASGDGLCALEPSLKRFIRQRFSEYDLQLNSITVRELRSAVLAAMHRGPYWSTPDQKARTHVGFHIDNTSAVAWDNSRESRNPVAQMYNQLLSLAEFQYNLVFTASHNAGKFNVIADAGSRVWTADHHLVNTWTNMSSSWRLSTTCCRSIKETIATNGAENQVVKRCKLNKLESLTFVFTQYSENNVIRDKTIEKPSGKVQPMSRPIQVDALAFLGPSHASELAYFEYVEVVSITDDTAETKVMGPDEDT</sequence>